<protein>
    <recommendedName>
        <fullName evidence="5">Glutamate-rich WD repeat-containing protein 1</fullName>
    </recommendedName>
</protein>
<keyword evidence="2 6" id="KW-0853">WD repeat</keyword>
<keyword evidence="4" id="KW-0539">Nucleus</keyword>
<sequence length="557" mass="62512">MRGLMVAMAVALLMRREETRGEDGGLRALYSLCERMERSRSPSCLMERRWQGRSIDFTPCLTLRGGDSTTAKSEIKQDRENVEPSKEGAESPPLKSKRRLEGKKKKAKKTSDLEENSMKDFDSAELDACLKEIEEKSKKSEKTEDKNTSGEQKSGEKKKLKKRKSKATKKRKTKSNVPFRAWMDPVPSGQSLVPNLEAYDALFPLNLEWPTLSLDFMDDMSGQRLVVGTQAANPESNKVMMLDTCGLRRFKKRQEKKEPDPKAIPYSIAHNGTVNKVICMPQSPTIVASLSEYGTINVYDWDNVLRPAKIWSSEDSSQVPESNPGEGWALAWNLREEGILASGHNSGMIFLHYPKIKDKRSIAVEGHSSSVECVCWSPTEASVLATSSSDRSIKFWDISSDSFHCALTIEEAHEDPDSNIYLVRKLLVSGGEDGAIKVWNLQDLKSQKTTTKSLAPIAVLNFHKSAISSVNWHHKDPTMLVAACREECVSIWDFSLEKDDVANDIEAKYGLMELPPQLLFLHYGQKEISDAKWHPLLPNVVFSSCSDGIHIWKPSTL</sequence>
<evidence type="ECO:0000256" key="7">
    <source>
        <dbReference type="SAM" id="MobiDB-lite"/>
    </source>
</evidence>
<name>L1JYI2_GUITC</name>
<dbReference type="InterPro" id="IPR051972">
    <property type="entry name" value="Glutamate-rich_WD_repeat"/>
</dbReference>
<gene>
    <name evidence="9" type="ORF">GUITHDRAFT_101124</name>
</gene>
<dbReference type="InterPro" id="IPR019775">
    <property type="entry name" value="WD40_repeat_CS"/>
</dbReference>
<keyword evidence="11" id="KW-1185">Reference proteome</keyword>
<reference evidence="11" key="2">
    <citation type="submission" date="2012-11" db="EMBL/GenBank/DDBJ databases">
        <authorList>
            <person name="Kuo A."/>
            <person name="Curtis B.A."/>
            <person name="Tanifuji G."/>
            <person name="Burki F."/>
            <person name="Gruber A."/>
            <person name="Irimia M."/>
            <person name="Maruyama S."/>
            <person name="Arias M.C."/>
            <person name="Ball S.G."/>
            <person name="Gile G.H."/>
            <person name="Hirakawa Y."/>
            <person name="Hopkins J.F."/>
            <person name="Rensing S.A."/>
            <person name="Schmutz J."/>
            <person name="Symeonidi A."/>
            <person name="Elias M."/>
            <person name="Eveleigh R.J."/>
            <person name="Herman E.K."/>
            <person name="Klute M.J."/>
            <person name="Nakayama T."/>
            <person name="Obornik M."/>
            <person name="Reyes-Prieto A."/>
            <person name="Armbrust E.V."/>
            <person name="Aves S.J."/>
            <person name="Beiko R.G."/>
            <person name="Coutinho P."/>
            <person name="Dacks J.B."/>
            <person name="Durnford D.G."/>
            <person name="Fast N.M."/>
            <person name="Green B.R."/>
            <person name="Grisdale C."/>
            <person name="Hempe F."/>
            <person name="Henrissat B."/>
            <person name="Hoppner M.P."/>
            <person name="Ishida K.-I."/>
            <person name="Kim E."/>
            <person name="Koreny L."/>
            <person name="Kroth P.G."/>
            <person name="Liu Y."/>
            <person name="Malik S.-B."/>
            <person name="Maier U.G."/>
            <person name="McRose D."/>
            <person name="Mock T."/>
            <person name="Neilson J.A."/>
            <person name="Onodera N.T."/>
            <person name="Poole A.M."/>
            <person name="Pritham E.J."/>
            <person name="Richards T.A."/>
            <person name="Rocap G."/>
            <person name="Roy S.W."/>
            <person name="Sarai C."/>
            <person name="Schaack S."/>
            <person name="Shirato S."/>
            <person name="Slamovits C.H."/>
            <person name="Spencer D.F."/>
            <person name="Suzuki S."/>
            <person name="Worden A.Z."/>
            <person name="Zauner S."/>
            <person name="Barry K."/>
            <person name="Bell C."/>
            <person name="Bharti A.K."/>
            <person name="Crow J.A."/>
            <person name="Grimwood J."/>
            <person name="Kramer R."/>
            <person name="Lindquist E."/>
            <person name="Lucas S."/>
            <person name="Salamov A."/>
            <person name="McFadden G.I."/>
            <person name="Lane C.E."/>
            <person name="Keeling P.J."/>
            <person name="Gray M.W."/>
            <person name="Grigoriev I.V."/>
            <person name="Archibald J.M."/>
        </authorList>
    </citation>
    <scope>NUCLEOTIDE SEQUENCE</scope>
    <source>
        <strain evidence="11">CCMP2712</strain>
    </source>
</reference>
<dbReference type="Proteomes" id="UP000011087">
    <property type="component" value="Unassembled WGS sequence"/>
</dbReference>
<evidence type="ECO:0000313" key="10">
    <source>
        <dbReference type="EnsemblProtists" id="EKX53422"/>
    </source>
</evidence>
<keyword evidence="3" id="KW-0677">Repeat</keyword>
<evidence type="ECO:0000313" key="9">
    <source>
        <dbReference type="EMBL" id="EKX53422.1"/>
    </source>
</evidence>
<dbReference type="RefSeq" id="XP_005840402.1">
    <property type="nucleotide sequence ID" value="XM_005840345.1"/>
</dbReference>
<reference evidence="10" key="3">
    <citation type="submission" date="2015-06" db="UniProtKB">
        <authorList>
            <consortium name="EnsemblProtists"/>
        </authorList>
    </citation>
    <scope>IDENTIFICATION</scope>
</reference>
<reference evidence="9 11" key="1">
    <citation type="journal article" date="2012" name="Nature">
        <title>Algal genomes reveal evolutionary mosaicism and the fate of nucleomorphs.</title>
        <authorList>
            <consortium name="DOE Joint Genome Institute"/>
            <person name="Curtis B.A."/>
            <person name="Tanifuji G."/>
            <person name="Burki F."/>
            <person name="Gruber A."/>
            <person name="Irimia M."/>
            <person name="Maruyama S."/>
            <person name="Arias M.C."/>
            <person name="Ball S.G."/>
            <person name="Gile G.H."/>
            <person name="Hirakawa Y."/>
            <person name="Hopkins J.F."/>
            <person name="Kuo A."/>
            <person name="Rensing S.A."/>
            <person name="Schmutz J."/>
            <person name="Symeonidi A."/>
            <person name="Elias M."/>
            <person name="Eveleigh R.J."/>
            <person name="Herman E.K."/>
            <person name="Klute M.J."/>
            <person name="Nakayama T."/>
            <person name="Obornik M."/>
            <person name="Reyes-Prieto A."/>
            <person name="Armbrust E.V."/>
            <person name="Aves S.J."/>
            <person name="Beiko R.G."/>
            <person name="Coutinho P."/>
            <person name="Dacks J.B."/>
            <person name="Durnford D.G."/>
            <person name="Fast N.M."/>
            <person name="Green B.R."/>
            <person name="Grisdale C.J."/>
            <person name="Hempel F."/>
            <person name="Henrissat B."/>
            <person name="Hoppner M.P."/>
            <person name="Ishida K."/>
            <person name="Kim E."/>
            <person name="Koreny L."/>
            <person name="Kroth P.G."/>
            <person name="Liu Y."/>
            <person name="Malik S.B."/>
            <person name="Maier U.G."/>
            <person name="McRose D."/>
            <person name="Mock T."/>
            <person name="Neilson J.A."/>
            <person name="Onodera N.T."/>
            <person name="Poole A.M."/>
            <person name="Pritham E.J."/>
            <person name="Richards T.A."/>
            <person name="Rocap G."/>
            <person name="Roy S.W."/>
            <person name="Sarai C."/>
            <person name="Schaack S."/>
            <person name="Shirato S."/>
            <person name="Slamovits C.H."/>
            <person name="Spencer D.F."/>
            <person name="Suzuki S."/>
            <person name="Worden A.Z."/>
            <person name="Zauner S."/>
            <person name="Barry K."/>
            <person name="Bell C."/>
            <person name="Bharti A.K."/>
            <person name="Crow J.A."/>
            <person name="Grimwood J."/>
            <person name="Kramer R."/>
            <person name="Lindquist E."/>
            <person name="Lucas S."/>
            <person name="Salamov A."/>
            <person name="McFadden G.I."/>
            <person name="Lane C.E."/>
            <person name="Keeling P.J."/>
            <person name="Gray M.W."/>
            <person name="Grigoriev I.V."/>
            <person name="Archibald J.M."/>
        </authorList>
    </citation>
    <scope>NUCLEOTIDE SEQUENCE</scope>
    <source>
        <strain evidence="9 11">CCMP2712</strain>
    </source>
</reference>
<dbReference type="InterPro" id="IPR001680">
    <property type="entry name" value="WD40_rpt"/>
</dbReference>
<dbReference type="HOGENOM" id="CLU_025272_1_1_1"/>
<proteinExistence type="predicted"/>
<dbReference type="PROSITE" id="PS50082">
    <property type="entry name" value="WD_REPEATS_2"/>
    <property type="match status" value="3"/>
</dbReference>
<dbReference type="InterPro" id="IPR036322">
    <property type="entry name" value="WD40_repeat_dom_sf"/>
</dbReference>
<dbReference type="SMART" id="SM00320">
    <property type="entry name" value="WD40"/>
    <property type="match status" value="6"/>
</dbReference>
<feature type="compositionally biased region" description="Basic residues" evidence="7">
    <location>
        <begin position="95"/>
        <end position="108"/>
    </location>
</feature>
<dbReference type="Pfam" id="PF00400">
    <property type="entry name" value="WD40"/>
    <property type="match status" value="3"/>
</dbReference>
<feature type="compositionally biased region" description="Basic and acidic residues" evidence="7">
    <location>
        <begin position="109"/>
        <end position="118"/>
    </location>
</feature>
<evidence type="ECO:0000256" key="3">
    <source>
        <dbReference type="ARBA" id="ARBA00022737"/>
    </source>
</evidence>
<evidence type="ECO:0000313" key="11">
    <source>
        <dbReference type="Proteomes" id="UP000011087"/>
    </source>
</evidence>
<dbReference type="OMA" id="SYIGHTA"/>
<dbReference type="PROSITE" id="PS50294">
    <property type="entry name" value="WD_REPEATS_REGION"/>
    <property type="match status" value="1"/>
</dbReference>
<feature type="repeat" description="WD" evidence="6">
    <location>
        <begin position="364"/>
        <end position="400"/>
    </location>
</feature>
<feature type="domain" description="Histone-binding protein RBBP4-like N-terminal" evidence="8">
    <location>
        <begin position="198"/>
        <end position="243"/>
    </location>
</feature>
<evidence type="ECO:0000259" key="8">
    <source>
        <dbReference type="Pfam" id="PF12265"/>
    </source>
</evidence>
<feature type="repeat" description="WD" evidence="6">
    <location>
        <begin position="426"/>
        <end position="449"/>
    </location>
</feature>
<evidence type="ECO:0000256" key="1">
    <source>
        <dbReference type="ARBA" id="ARBA00004123"/>
    </source>
</evidence>
<dbReference type="AlphaFoldDB" id="L1JYI2"/>
<dbReference type="OrthoDB" id="2161379at2759"/>
<dbReference type="GO" id="GO:0005730">
    <property type="term" value="C:nucleolus"/>
    <property type="evidence" value="ECO:0007669"/>
    <property type="project" value="TreeGrafter"/>
</dbReference>
<dbReference type="GeneID" id="17309988"/>
<dbReference type="PROSITE" id="PS00678">
    <property type="entry name" value="WD_REPEATS_1"/>
    <property type="match status" value="2"/>
</dbReference>
<dbReference type="GO" id="GO:0042254">
    <property type="term" value="P:ribosome biogenesis"/>
    <property type="evidence" value="ECO:0007669"/>
    <property type="project" value="TreeGrafter"/>
</dbReference>
<evidence type="ECO:0000256" key="4">
    <source>
        <dbReference type="ARBA" id="ARBA00023242"/>
    </source>
</evidence>
<dbReference type="EnsemblProtists" id="EKX53422">
    <property type="protein sequence ID" value="EKX53422"/>
    <property type="gene ID" value="GUITHDRAFT_101124"/>
</dbReference>
<dbReference type="eggNOG" id="KOG0302">
    <property type="taxonomic scope" value="Eukaryota"/>
</dbReference>
<feature type="compositionally biased region" description="Basic and acidic residues" evidence="7">
    <location>
        <begin position="73"/>
        <end position="89"/>
    </location>
</feature>
<dbReference type="PaxDb" id="55529-EKX53422"/>
<accession>L1JYI2</accession>
<dbReference type="PRINTS" id="PR00320">
    <property type="entry name" value="GPROTEINBRPT"/>
</dbReference>
<dbReference type="InterPro" id="IPR015943">
    <property type="entry name" value="WD40/YVTN_repeat-like_dom_sf"/>
</dbReference>
<organism evidence="9">
    <name type="scientific">Guillardia theta (strain CCMP2712)</name>
    <name type="common">Cryptophyte</name>
    <dbReference type="NCBI Taxonomy" id="905079"/>
    <lineage>
        <taxon>Eukaryota</taxon>
        <taxon>Cryptophyceae</taxon>
        <taxon>Pyrenomonadales</taxon>
        <taxon>Geminigeraceae</taxon>
        <taxon>Guillardia</taxon>
    </lineage>
</organism>
<evidence type="ECO:0000256" key="6">
    <source>
        <dbReference type="PROSITE-ProRule" id="PRU00221"/>
    </source>
</evidence>
<dbReference type="Gene3D" id="2.130.10.10">
    <property type="entry name" value="YVTN repeat-like/Quinoprotein amine dehydrogenase"/>
    <property type="match status" value="1"/>
</dbReference>
<dbReference type="InterPro" id="IPR020472">
    <property type="entry name" value="WD40_PAC1"/>
</dbReference>
<feature type="repeat" description="WD" evidence="6">
    <location>
        <begin position="460"/>
        <end position="495"/>
    </location>
</feature>
<feature type="compositionally biased region" description="Basic residues" evidence="7">
    <location>
        <begin position="158"/>
        <end position="174"/>
    </location>
</feature>
<dbReference type="InterPro" id="IPR022052">
    <property type="entry name" value="Histone-bd_RBBP4-like_N"/>
</dbReference>
<dbReference type="Pfam" id="PF12265">
    <property type="entry name" value="CAF1C_H4-bd"/>
    <property type="match status" value="1"/>
</dbReference>
<dbReference type="EMBL" id="JH992970">
    <property type="protein sequence ID" value="EKX53422.1"/>
    <property type="molecule type" value="Genomic_DNA"/>
</dbReference>
<dbReference type="PANTHER" id="PTHR45903">
    <property type="entry name" value="GLUTAMATE-RICH WD REPEAT-CONTAINING PROTEIN 1"/>
    <property type="match status" value="1"/>
</dbReference>
<feature type="region of interest" description="Disordered" evidence="7">
    <location>
        <begin position="61"/>
        <end position="118"/>
    </location>
</feature>
<dbReference type="STRING" id="905079.L1JYI2"/>
<dbReference type="SUPFAM" id="SSF50978">
    <property type="entry name" value="WD40 repeat-like"/>
    <property type="match status" value="1"/>
</dbReference>
<evidence type="ECO:0000256" key="5">
    <source>
        <dbReference type="ARBA" id="ARBA00040876"/>
    </source>
</evidence>
<evidence type="ECO:0000256" key="2">
    <source>
        <dbReference type="ARBA" id="ARBA00022574"/>
    </source>
</evidence>
<feature type="compositionally biased region" description="Basic and acidic residues" evidence="7">
    <location>
        <begin position="136"/>
        <end position="157"/>
    </location>
</feature>
<feature type="region of interest" description="Disordered" evidence="7">
    <location>
        <begin position="136"/>
        <end position="182"/>
    </location>
</feature>
<dbReference type="PANTHER" id="PTHR45903:SF1">
    <property type="entry name" value="GLUTAMATE-RICH WD REPEAT-CONTAINING PROTEIN 1"/>
    <property type="match status" value="1"/>
</dbReference>
<dbReference type="KEGG" id="gtt:GUITHDRAFT_101124"/>
<comment type="subcellular location">
    <subcellularLocation>
        <location evidence="1">Nucleus</location>
    </subcellularLocation>
</comment>